<protein>
    <submittedName>
        <fullName evidence="1">Uncharacterized protein</fullName>
    </submittedName>
</protein>
<dbReference type="Proteomes" id="UP000005101">
    <property type="component" value="Unassembled WGS sequence"/>
</dbReference>
<evidence type="ECO:0000313" key="1">
    <source>
        <dbReference type="EMBL" id="EFR55044.1"/>
    </source>
</evidence>
<gene>
    <name evidence="1" type="ORF">BFAG_03742</name>
</gene>
<evidence type="ECO:0000313" key="2">
    <source>
        <dbReference type="Proteomes" id="UP000005101"/>
    </source>
</evidence>
<organism evidence="1 2">
    <name type="scientific">Bacteroides fragilis 3_1_12</name>
    <dbReference type="NCBI Taxonomy" id="457424"/>
    <lineage>
        <taxon>Bacteria</taxon>
        <taxon>Pseudomonadati</taxon>
        <taxon>Bacteroidota</taxon>
        <taxon>Bacteroidia</taxon>
        <taxon>Bacteroidales</taxon>
        <taxon>Bacteroidaceae</taxon>
        <taxon>Bacteroides</taxon>
    </lineage>
</organism>
<proteinExistence type="predicted"/>
<name>A0ABN0BQA2_BACFG</name>
<accession>A0ABN0BQA2</accession>
<dbReference type="EMBL" id="EQ973216">
    <property type="protein sequence ID" value="EFR55044.1"/>
    <property type="molecule type" value="Genomic_DNA"/>
</dbReference>
<keyword evidence="2" id="KW-1185">Reference proteome</keyword>
<sequence length="54" mass="6307">MNYLYAKDLAASEIPIPPCFSCFTGTLLLRPGRRSLWMYIIEKHTTIHREPKNI</sequence>
<reference evidence="1 2" key="1">
    <citation type="submission" date="2008-12" db="EMBL/GenBank/DDBJ databases">
        <title>Annotation of Bacteroides fragilis strain 3_1_12.</title>
        <authorList>
            <consortium name="The Broad Institute Genome Sequencing Platform"/>
            <person name="Ward D."/>
            <person name="Young S.K."/>
            <person name="Kodira C.D."/>
            <person name="Zeng Q."/>
            <person name="Koehrsen M."/>
            <person name="Alvarado L."/>
            <person name="Berlin A."/>
            <person name="Borenstein D."/>
            <person name="Chen Z."/>
            <person name="Engels R."/>
            <person name="Freedman E."/>
            <person name="Gellesch M."/>
            <person name="Goldberg J."/>
            <person name="Griggs A."/>
            <person name="Gujja S."/>
            <person name="Heiman D."/>
            <person name="Hepburn T."/>
            <person name="Howarth C."/>
            <person name="Jen D."/>
            <person name="Larson L."/>
            <person name="Lewis B."/>
            <person name="Mehta T."/>
            <person name="Park D."/>
            <person name="Pearson M."/>
            <person name="Roberts A."/>
            <person name="Saif S."/>
            <person name="Shea T."/>
            <person name="Shenoy N."/>
            <person name="Sisk P."/>
            <person name="Stolte C."/>
            <person name="Sykes S."/>
            <person name="Walk T."/>
            <person name="White J."/>
            <person name="Yandava C."/>
            <person name="Allen-Vercoe E."/>
            <person name="Strauss J."/>
            <person name="Ambrose C."/>
            <person name="Lander E."/>
            <person name="Nusbaum C."/>
            <person name="Galagan J."/>
            <person name="Birren B."/>
        </authorList>
    </citation>
    <scope>NUCLEOTIDE SEQUENCE [LARGE SCALE GENOMIC DNA]</scope>
    <source>
        <strain evidence="1 2">3_1_12</strain>
    </source>
</reference>